<keyword evidence="2" id="KW-1185">Reference proteome</keyword>
<proteinExistence type="predicted"/>
<dbReference type="RefSeq" id="WP_117330028.1">
    <property type="nucleotide sequence ID" value="NZ_QUWK01000005.1"/>
</dbReference>
<organism evidence="1 2">
    <name type="scientific">Sphaerochaeta halotolerans</name>
    <dbReference type="NCBI Taxonomy" id="2293840"/>
    <lineage>
        <taxon>Bacteria</taxon>
        <taxon>Pseudomonadati</taxon>
        <taxon>Spirochaetota</taxon>
        <taxon>Spirochaetia</taxon>
        <taxon>Spirochaetales</taxon>
        <taxon>Sphaerochaetaceae</taxon>
        <taxon>Sphaerochaeta</taxon>
    </lineage>
</organism>
<dbReference type="OrthoDB" id="371166at2"/>
<evidence type="ECO:0000313" key="1">
    <source>
        <dbReference type="EMBL" id="RFU95219.1"/>
    </source>
</evidence>
<name>A0A372MHG0_9SPIR</name>
<gene>
    <name evidence="1" type="ORF">DYP60_06230</name>
</gene>
<protein>
    <submittedName>
        <fullName evidence="1">Uncharacterized protein</fullName>
    </submittedName>
</protein>
<sequence>MLVDLLDNLEWYRTLHPAMQGIITIMDRSIPYNDEPGTYTVDGISYQVMEYESVPSGVLDQAEGNQIHILLEGEELLSLQRGASVEVVTQCTTGLFVMLRNGESFRHKQHRITQTKVKKVVFTLPDPVS</sequence>
<reference evidence="2" key="1">
    <citation type="submission" date="2018-08" db="EMBL/GenBank/DDBJ databases">
        <authorList>
            <person name="Grouzdev D.S."/>
            <person name="Krutkina M.S."/>
        </authorList>
    </citation>
    <scope>NUCLEOTIDE SEQUENCE [LARGE SCALE GENOMIC DNA]</scope>
    <source>
        <strain evidence="2">4-11</strain>
    </source>
</reference>
<dbReference type="Proteomes" id="UP000264002">
    <property type="component" value="Unassembled WGS sequence"/>
</dbReference>
<dbReference type="SUPFAM" id="SSF51197">
    <property type="entry name" value="Clavaminate synthase-like"/>
    <property type="match status" value="1"/>
</dbReference>
<evidence type="ECO:0000313" key="2">
    <source>
        <dbReference type="Proteomes" id="UP000264002"/>
    </source>
</evidence>
<comment type="caution">
    <text evidence="1">The sequence shown here is derived from an EMBL/GenBank/DDBJ whole genome shotgun (WGS) entry which is preliminary data.</text>
</comment>
<dbReference type="EMBL" id="QUWK01000005">
    <property type="protein sequence ID" value="RFU95219.1"/>
    <property type="molecule type" value="Genomic_DNA"/>
</dbReference>
<accession>A0A372MHG0</accession>
<reference evidence="1 2" key="2">
    <citation type="submission" date="2018-09" db="EMBL/GenBank/DDBJ databases">
        <title>Genome of Sphaerochaeta halotolerans strain 4-11.</title>
        <authorList>
            <person name="Nazina T.N."/>
            <person name="Sokolova D.S."/>
        </authorList>
    </citation>
    <scope>NUCLEOTIDE SEQUENCE [LARGE SCALE GENOMIC DNA]</scope>
    <source>
        <strain evidence="1 2">4-11</strain>
    </source>
</reference>
<dbReference type="AlphaFoldDB" id="A0A372MHG0"/>